<dbReference type="GO" id="GO:0003743">
    <property type="term" value="F:translation initiation factor activity"/>
    <property type="evidence" value="ECO:0007669"/>
    <property type="project" value="UniProtKB-KW"/>
</dbReference>
<comment type="similarity">
    <text evidence="2 9">Belongs to the eIF-2B alpha/beta/delta subunits family.</text>
</comment>
<comment type="subcellular location">
    <subcellularLocation>
        <location evidence="1">Cytoplasm</location>
        <location evidence="1">Cytosol</location>
    </subcellularLocation>
</comment>
<dbReference type="InterPro" id="IPR037171">
    <property type="entry name" value="NagB/RpiA_transferase-like"/>
</dbReference>
<feature type="compositionally biased region" description="Low complexity" evidence="10">
    <location>
        <begin position="102"/>
        <end position="122"/>
    </location>
</feature>
<dbReference type="GO" id="GO:0005085">
    <property type="term" value="F:guanyl-nucleotide exchange factor activity"/>
    <property type="evidence" value="ECO:0007669"/>
    <property type="project" value="EnsemblFungi"/>
</dbReference>
<dbReference type="GO" id="GO:0005829">
    <property type="term" value="C:cytosol"/>
    <property type="evidence" value="ECO:0007669"/>
    <property type="project" value="UniProtKB-SubCell"/>
</dbReference>
<evidence type="ECO:0000313" key="11">
    <source>
        <dbReference type="EMBL" id="KKF93856.1"/>
    </source>
</evidence>
<keyword evidence="12" id="KW-1185">Reference proteome</keyword>
<dbReference type="OrthoDB" id="10254737at2759"/>
<keyword evidence="5" id="KW-0648">Protein biosynthesis</keyword>
<keyword evidence="3" id="KW-0963">Cytoplasm</keyword>
<gene>
    <name evidence="11" type="primary">tif224</name>
    <name evidence="11" type="ORF">CFO_g3797</name>
</gene>
<feature type="compositionally biased region" description="Low complexity" evidence="10">
    <location>
        <begin position="11"/>
        <end position="46"/>
    </location>
</feature>
<evidence type="ECO:0000256" key="2">
    <source>
        <dbReference type="ARBA" id="ARBA00007251"/>
    </source>
</evidence>
<name>A0A0F8AZC9_CERFI</name>
<dbReference type="PANTHER" id="PTHR10233">
    <property type="entry name" value="TRANSLATION INITIATION FACTOR EIF-2B"/>
    <property type="match status" value="1"/>
</dbReference>
<protein>
    <recommendedName>
        <fullName evidence="6">Translation initiation factor eIF2B subunit delta</fullName>
    </recommendedName>
    <alternativeName>
        <fullName evidence="7">eIF2B GDP-GTP exchange factor subunit delta</fullName>
    </alternativeName>
</protein>
<keyword evidence="4 11" id="KW-0396">Initiation factor</keyword>
<dbReference type="AlphaFoldDB" id="A0A0F8AZC9"/>
<dbReference type="EMBL" id="LBBL01000204">
    <property type="protein sequence ID" value="KKF93856.1"/>
    <property type="molecule type" value="Genomic_DNA"/>
</dbReference>
<sequence>MTQQPTPSDLAAAASPTNLAAAPTSATATPAPEKPATTGTPAAGATGEKKLTGAQLKAQKKAEKAARRAQTKVAAPPPVATAAGPGASGADTKKQKGKDSGQTTPAASRQAARQAAQAVPAVPDKEAKKPTTPDCFSHLSMAKRIQSTQADKDVHPSVLVLGQKMSSFTLSDSIQRLEATLLALRQVIESYSAPQGTSMSRHLTPHVLNPQIEYLAACRPLCFAMGNAIRRIKVVITKIEIDTPEAEAKQMLFEVIDSMLHERIIIADNVIAHNSANLIKDGDVVMTYASHRLVEISLKLARANGRQFRAVIIDDPFQLDGLTLAKRLKADGIHVTYYSDLSGLRAGLEDATIVMVGAEAMFSNGAMYARSGTADLAIATKTFGTRLYALNQSINFTDRMALDSLTYNEIDPDLNRETGIRLLFDTTRPEYIGSLITDYGETPLSTVATLRRLQEEN</sequence>
<dbReference type="Proteomes" id="UP000034841">
    <property type="component" value="Unassembled WGS sequence"/>
</dbReference>
<evidence type="ECO:0000256" key="3">
    <source>
        <dbReference type="ARBA" id="ARBA00022490"/>
    </source>
</evidence>
<evidence type="ECO:0000256" key="4">
    <source>
        <dbReference type="ARBA" id="ARBA00022540"/>
    </source>
</evidence>
<evidence type="ECO:0000256" key="1">
    <source>
        <dbReference type="ARBA" id="ARBA00004514"/>
    </source>
</evidence>
<proteinExistence type="inferred from homology"/>
<organism evidence="11 12">
    <name type="scientific">Ceratocystis fimbriata f. sp. platani</name>
    <dbReference type="NCBI Taxonomy" id="88771"/>
    <lineage>
        <taxon>Eukaryota</taxon>
        <taxon>Fungi</taxon>
        <taxon>Dikarya</taxon>
        <taxon>Ascomycota</taxon>
        <taxon>Pezizomycotina</taxon>
        <taxon>Sordariomycetes</taxon>
        <taxon>Hypocreomycetidae</taxon>
        <taxon>Microascales</taxon>
        <taxon>Ceratocystidaceae</taxon>
        <taxon>Ceratocystis</taxon>
    </lineage>
</organism>
<dbReference type="Gene3D" id="3.40.50.10470">
    <property type="entry name" value="Translation initiation factor eif-2b, domain 2"/>
    <property type="match status" value="1"/>
</dbReference>
<dbReference type="GO" id="GO:0002183">
    <property type="term" value="P:cytoplasmic translational initiation"/>
    <property type="evidence" value="ECO:0007669"/>
    <property type="project" value="EnsemblFungi"/>
</dbReference>
<reference evidence="11 12" key="1">
    <citation type="submission" date="2015-04" db="EMBL/GenBank/DDBJ databases">
        <title>Genome sequence of Ceratocystis platani, a major pathogen of plane trees.</title>
        <authorList>
            <person name="Belbahri L."/>
        </authorList>
    </citation>
    <scope>NUCLEOTIDE SEQUENCE [LARGE SCALE GENOMIC DNA]</scope>
    <source>
        <strain evidence="11 12">CFO</strain>
    </source>
</reference>
<dbReference type="GO" id="GO:0005851">
    <property type="term" value="C:eukaryotic translation initiation factor 2B complex"/>
    <property type="evidence" value="ECO:0007669"/>
    <property type="project" value="EnsemblFungi"/>
</dbReference>
<evidence type="ECO:0000256" key="6">
    <source>
        <dbReference type="ARBA" id="ARBA00044147"/>
    </source>
</evidence>
<dbReference type="InterPro" id="IPR000649">
    <property type="entry name" value="IF-2B-related"/>
</dbReference>
<evidence type="ECO:0000256" key="10">
    <source>
        <dbReference type="SAM" id="MobiDB-lite"/>
    </source>
</evidence>
<accession>A0A0F8AZC9</accession>
<evidence type="ECO:0000256" key="9">
    <source>
        <dbReference type="RuleBase" id="RU003814"/>
    </source>
</evidence>
<dbReference type="Pfam" id="PF01008">
    <property type="entry name" value="IF-2B"/>
    <property type="match status" value="1"/>
</dbReference>
<dbReference type="SUPFAM" id="SSF100950">
    <property type="entry name" value="NagB/RpiA/CoA transferase-like"/>
    <property type="match status" value="1"/>
</dbReference>
<dbReference type="InterPro" id="IPR042529">
    <property type="entry name" value="IF_2B-like_C"/>
</dbReference>
<feature type="region of interest" description="Disordered" evidence="10">
    <location>
        <begin position="1"/>
        <end position="135"/>
    </location>
</feature>
<dbReference type="PANTHER" id="PTHR10233:SF14">
    <property type="entry name" value="TRANSLATION INITIATION FACTOR EIF-2B SUBUNIT DELTA"/>
    <property type="match status" value="1"/>
</dbReference>
<feature type="compositionally biased region" description="Low complexity" evidence="10">
    <location>
        <begin position="80"/>
        <end position="90"/>
    </location>
</feature>
<comment type="caution">
    <text evidence="11">The sequence shown here is derived from an EMBL/GenBank/DDBJ whole genome shotgun (WGS) entry which is preliminary data.</text>
</comment>
<comment type="subunit">
    <text evidence="8">Component of the translation initiation factor 2B (eIF2B) complex which is a heterodecamer of two sets of five different subunits: alpha, beta, gamma, delta and epsilon. Subunits alpha, beta and delta comprise a regulatory subcomplex and subunits epsilon and gamma comprise a catalytic subcomplex. Within the complex, the hexameric regulatory complex resides at the center, with the two heterodimeric catalytic subcomplexes bound on opposite sides.</text>
</comment>
<evidence type="ECO:0000313" key="12">
    <source>
        <dbReference type="Proteomes" id="UP000034841"/>
    </source>
</evidence>
<evidence type="ECO:0000256" key="8">
    <source>
        <dbReference type="ARBA" id="ARBA00046432"/>
    </source>
</evidence>
<evidence type="ECO:0000256" key="7">
    <source>
        <dbReference type="ARBA" id="ARBA00044356"/>
    </source>
</evidence>
<evidence type="ECO:0000256" key="5">
    <source>
        <dbReference type="ARBA" id="ARBA00022917"/>
    </source>
</evidence>